<dbReference type="AlphaFoldDB" id="A0A2S7UBX5"/>
<proteinExistence type="inferred from homology"/>
<dbReference type="OrthoDB" id="9816225at2"/>
<keyword evidence="3" id="KW-0238">DNA-binding</keyword>
<dbReference type="GO" id="GO:0009307">
    <property type="term" value="P:DNA restriction-modification system"/>
    <property type="evidence" value="ECO:0007669"/>
    <property type="project" value="UniProtKB-KW"/>
</dbReference>
<dbReference type="Pfam" id="PF01420">
    <property type="entry name" value="Methylase_S"/>
    <property type="match status" value="1"/>
</dbReference>
<reference evidence="5 6" key="1">
    <citation type="submission" date="2017-01" db="EMBL/GenBank/DDBJ databases">
        <title>Trade-off between light-utilization and light-protection in marine flavobacteria.</title>
        <authorList>
            <person name="Kumagai Y."/>
            <person name="Yoshizawa S."/>
            <person name="Kogure K."/>
            <person name="Iwasaki W."/>
        </authorList>
    </citation>
    <scope>NUCLEOTIDE SEQUENCE [LARGE SCALE GENOMIC DNA]</scope>
    <source>
        <strain evidence="5 6">KCTC 32109</strain>
    </source>
</reference>
<keyword evidence="6" id="KW-1185">Reference proteome</keyword>
<dbReference type="SUPFAM" id="SSF116734">
    <property type="entry name" value="DNA methylase specificity domain"/>
    <property type="match status" value="2"/>
</dbReference>
<dbReference type="PANTHER" id="PTHR30408">
    <property type="entry name" value="TYPE-1 RESTRICTION ENZYME ECOKI SPECIFICITY PROTEIN"/>
    <property type="match status" value="1"/>
</dbReference>
<protein>
    <recommendedName>
        <fullName evidence="4">Type I restriction modification DNA specificity domain-containing protein</fullName>
    </recommendedName>
</protein>
<dbReference type="Gene3D" id="3.90.220.20">
    <property type="entry name" value="DNA methylase specificity domains"/>
    <property type="match status" value="2"/>
</dbReference>
<dbReference type="InterPro" id="IPR052021">
    <property type="entry name" value="Type-I_RS_S_subunit"/>
</dbReference>
<organism evidence="5 6">
    <name type="scientific">Nonlabens arenilitoris</name>
    <dbReference type="NCBI Taxonomy" id="1217969"/>
    <lineage>
        <taxon>Bacteria</taxon>
        <taxon>Pseudomonadati</taxon>
        <taxon>Bacteroidota</taxon>
        <taxon>Flavobacteriia</taxon>
        <taxon>Flavobacteriales</taxon>
        <taxon>Flavobacteriaceae</taxon>
        <taxon>Nonlabens</taxon>
    </lineage>
</organism>
<evidence type="ECO:0000313" key="6">
    <source>
        <dbReference type="Proteomes" id="UP000239747"/>
    </source>
</evidence>
<dbReference type="RefSeq" id="WP_105071459.1">
    <property type="nucleotide sequence ID" value="NZ_MTPW01000001.1"/>
</dbReference>
<evidence type="ECO:0000256" key="3">
    <source>
        <dbReference type="ARBA" id="ARBA00023125"/>
    </source>
</evidence>
<dbReference type="PANTHER" id="PTHR30408:SF13">
    <property type="entry name" value="TYPE I RESTRICTION ENZYME HINDI SPECIFICITY SUBUNIT"/>
    <property type="match status" value="1"/>
</dbReference>
<sequence>MKSNYRLLGDYIRKVNNRNNPIISEDLRGLSMNKEFRKSTSNIVGTDLSKYKLVHKNQFACDFMSVIRVHKLPVVLHTEVEPVIVSPAYITFEVIDQKQLLPEYLMMWFRRSEFDRYADFRCDSAIRGGFKWDELCEVELPVPSLEKQQEIVDDYNTVQDRIRINGELNTALEETAQALYKHWFVDFEFPISLCHTEPVEVRLEDDVNVENIDHSKGYKSSGGAMVYNEELDQEIPVGWEVVSFLDELNINGGGTPKTTNPNFWDGAIPFFTPKDVSKSFFTVNVEKYLTQEGLDNCSSKLYKKNTIFITARGTVGAISMSGRDMAMNQSCYAFIDKDNLQFYGHQLAKFAIDNLKRQAVGAVFSALVTKDFESTMILKPSLTVKLKFNDLLEPIYSNILNAQIENIKHRELSDLLLSKMATVLDHKEL</sequence>
<evidence type="ECO:0000259" key="4">
    <source>
        <dbReference type="Pfam" id="PF01420"/>
    </source>
</evidence>
<comment type="similarity">
    <text evidence="1">Belongs to the type-I restriction system S methylase family.</text>
</comment>
<evidence type="ECO:0000256" key="1">
    <source>
        <dbReference type="ARBA" id="ARBA00010923"/>
    </source>
</evidence>
<dbReference type="CDD" id="cd17243">
    <property type="entry name" value="RMtype1_S_AchA6I-TRD2-CR2_like"/>
    <property type="match status" value="1"/>
</dbReference>
<name>A0A2S7UBX5_9FLAO</name>
<evidence type="ECO:0000256" key="2">
    <source>
        <dbReference type="ARBA" id="ARBA00022747"/>
    </source>
</evidence>
<evidence type="ECO:0000313" key="5">
    <source>
        <dbReference type="EMBL" id="PQJ32379.1"/>
    </source>
</evidence>
<accession>A0A2S7UBX5</accession>
<dbReference type="GO" id="GO:0003677">
    <property type="term" value="F:DNA binding"/>
    <property type="evidence" value="ECO:0007669"/>
    <property type="project" value="UniProtKB-KW"/>
</dbReference>
<comment type="caution">
    <text evidence="5">The sequence shown here is derived from an EMBL/GenBank/DDBJ whole genome shotgun (WGS) entry which is preliminary data.</text>
</comment>
<dbReference type="EMBL" id="MTPW01000001">
    <property type="protein sequence ID" value="PQJ32379.1"/>
    <property type="molecule type" value="Genomic_DNA"/>
</dbReference>
<dbReference type="InterPro" id="IPR000055">
    <property type="entry name" value="Restrct_endonuc_typeI_TRD"/>
</dbReference>
<keyword evidence="2" id="KW-0680">Restriction system</keyword>
<feature type="domain" description="Type I restriction modification DNA specificity" evidence="4">
    <location>
        <begin position="236"/>
        <end position="408"/>
    </location>
</feature>
<dbReference type="InterPro" id="IPR044946">
    <property type="entry name" value="Restrct_endonuc_typeI_TRD_sf"/>
</dbReference>
<dbReference type="Proteomes" id="UP000239747">
    <property type="component" value="Unassembled WGS sequence"/>
</dbReference>
<gene>
    <name evidence="5" type="ORF">BST92_10780</name>
</gene>